<accession>M4BAB6</accession>
<reference evidence="13" key="2">
    <citation type="submission" date="2015-06" db="UniProtKB">
        <authorList>
            <consortium name="EnsemblProtists"/>
        </authorList>
    </citation>
    <scope>IDENTIFICATION</scope>
    <source>
        <strain evidence="13">Emoy2</strain>
    </source>
</reference>
<dbReference type="InterPro" id="IPR019474">
    <property type="entry name" value="Ub_conjug_fac_E4_core"/>
</dbReference>
<comment type="pathway">
    <text evidence="4">Protein modification; protein ubiquitination.</text>
</comment>
<feature type="region of interest" description="Disordered" evidence="11">
    <location>
        <begin position="168"/>
        <end position="190"/>
    </location>
</feature>
<keyword evidence="7" id="KW-0963">Cytoplasm</keyword>
<evidence type="ECO:0000256" key="5">
    <source>
        <dbReference type="ARBA" id="ARBA00007434"/>
    </source>
</evidence>
<dbReference type="InterPro" id="IPR003613">
    <property type="entry name" value="Ubox_domain"/>
</dbReference>
<evidence type="ECO:0000313" key="14">
    <source>
        <dbReference type="Proteomes" id="UP000011713"/>
    </source>
</evidence>
<evidence type="ECO:0000256" key="1">
    <source>
        <dbReference type="ARBA" id="ARBA00000900"/>
    </source>
</evidence>
<dbReference type="SMART" id="SM00504">
    <property type="entry name" value="Ubox"/>
    <property type="match status" value="1"/>
</dbReference>
<dbReference type="InterPro" id="IPR045132">
    <property type="entry name" value="UBE4"/>
</dbReference>
<dbReference type="STRING" id="559515.M4BAB6"/>
<comment type="subcellular location">
    <subcellularLocation>
        <location evidence="3">Cytoplasm</location>
    </subcellularLocation>
    <subcellularLocation>
        <location evidence="2">Nucleus</location>
    </subcellularLocation>
</comment>
<keyword evidence="10" id="KW-0539">Nucleus</keyword>
<dbReference type="InParanoid" id="M4BAB6"/>
<evidence type="ECO:0000259" key="12">
    <source>
        <dbReference type="PROSITE" id="PS51698"/>
    </source>
</evidence>
<dbReference type="VEuPathDB" id="FungiDB:HpaG803226"/>
<organism evidence="13 14">
    <name type="scientific">Hyaloperonospora arabidopsidis (strain Emoy2)</name>
    <name type="common">Downy mildew agent</name>
    <name type="synonym">Peronospora arabidopsidis</name>
    <dbReference type="NCBI Taxonomy" id="559515"/>
    <lineage>
        <taxon>Eukaryota</taxon>
        <taxon>Sar</taxon>
        <taxon>Stramenopiles</taxon>
        <taxon>Oomycota</taxon>
        <taxon>Peronosporomycetes</taxon>
        <taxon>Peronosporales</taxon>
        <taxon>Peronosporaceae</taxon>
        <taxon>Hyaloperonospora</taxon>
    </lineage>
</organism>
<name>M4BAB6_HYAAE</name>
<proteinExistence type="inferred from homology"/>
<dbReference type="Proteomes" id="UP000011713">
    <property type="component" value="Unassembled WGS sequence"/>
</dbReference>
<feature type="domain" description="U-box" evidence="12">
    <location>
        <begin position="1101"/>
        <end position="1174"/>
    </location>
</feature>
<dbReference type="eggNOG" id="KOG2042">
    <property type="taxonomic scope" value="Eukaryota"/>
</dbReference>
<dbReference type="HOGENOM" id="CLU_003224_2_1_1"/>
<reference evidence="14" key="1">
    <citation type="journal article" date="2010" name="Science">
        <title>Signatures of adaptation to obligate biotrophy in the Hyaloperonospora arabidopsidis genome.</title>
        <authorList>
            <person name="Baxter L."/>
            <person name="Tripathy S."/>
            <person name="Ishaque N."/>
            <person name="Boot N."/>
            <person name="Cabral A."/>
            <person name="Kemen E."/>
            <person name="Thines M."/>
            <person name="Ah-Fong A."/>
            <person name="Anderson R."/>
            <person name="Badejoko W."/>
            <person name="Bittner-Eddy P."/>
            <person name="Boore J.L."/>
            <person name="Chibucos M.C."/>
            <person name="Coates M."/>
            <person name="Dehal P."/>
            <person name="Delehaunty K."/>
            <person name="Dong S."/>
            <person name="Downton P."/>
            <person name="Dumas B."/>
            <person name="Fabro G."/>
            <person name="Fronick C."/>
            <person name="Fuerstenberg S.I."/>
            <person name="Fulton L."/>
            <person name="Gaulin E."/>
            <person name="Govers F."/>
            <person name="Hughes L."/>
            <person name="Humphray S."/>
            <person name="Jiang R.H."/>
            <person name="Judelson H."/>
            <person name="Kamoun S."/>
            <person name="Kyung K."/>
            <person name="Meijer H."/>
            <person name="Minx P."/>
            <person name="Morris P."/>
            <person name="Nelson J."/>
            <person name="Phuntumart V."/>
            <person name="Qutob D."/>
            <person name="Rehmany A."/>
            <person name="Rougon-Cardoso A."/>
            <person name="Ryden P."/>
            <person name="Torto-Alalibo T."/>
            <person name="Studholme D."/>
            <person name="Wang Y."/>
            <person name="Win J."/>
            <person name="Wood J."/>
            <person name="Clifton S.W."/>
            <person name="Rogers J."/>
            <person name="Van den Ackerveken G."/>
            <person name="Jones J.D."/>
            <person name="McDowell J.M."/>
            <person name="Beynon J."/>
            <person name="Tyler B.M."/>
        </authorList>
    </citation>
    <scope>NUCLEOTIDE SEQUENCE [LARGE SCALE GENOMIC DNA]</scope>
    <source>
        <strain evidence="14">Emoy2</strain>
    </source>
</reference>
<dbReference type="PANTHER" id="PTHR13931">
    <property type="entry name" value="UBIQUITINATION FACTOR E4"/>
    <property type="match status" value="1"/>
</dbReference>
<feature type="compositionally biased region" description="Basic and acidic residues" evidence="11">
    <location>
        <begin position="44"/>
        <end position="56"/>
    </location>
</feature>
<dbReference type="UniPathway" id="UPA00143"/>
<evidence type="ECO:0000256" key="6">
    <source>
        <dbReference type="ARBA" id="ARBA00012483"/>
    </source>
</evidence>
<dbReference type="PROSITE" id="PS51698">
    <property type="entry name" value="U_BOX"/>
    <property type="match status" value="1"/>
</dbReference>
<dbReference type="EnsemblProtists" id="HpaT803226">
    <property type="protein sequence ID" value="HpaP803226"/>
    <property type="gene ID" value="HpaG803226"/>
</dbReference>
<dbReference type="OMA" id="WLTEIAM"/>
<feature type="compositionally biased region" description="Basic and acidic residues" evidence="11">
    <location>
        <begin position="13"/>
        <end position="25"/>
    </location>
</feature>
<evidence type="ECO:0000256" key="4">
    <source>
        <dbReference type="ARBA" id="ARBA00004906"/>
    </source>
</evidence>
<evidence type="ECO:0000256" key="9">
    <source>
        <dbReference type="ARBA" id="ARBA00022786"/>
    </source>
</evidence>
<dbReference type="GO" id="GO:0000209">
    <property type="term" value="P:protein polyubiquitination"/>
    <property type="evidence" value="ECO:0007669"/>
    <property type="project" value="TreeGrafter"/>
</dbReference>
<dbReference type="Gene3D" id="3.30.40.10">
    <property type="entry name" value="Zinc/RING finger domain, C3HC4 (zinc finger)"/>
    <property type="match status" value="1"/>
</dbReference>
<dbReference type="EMBL" id="JH598060">
    <property type="status" value="NOT_ANNOTATED_CDS"/>
    <property type="molecule type" value="Genomic_DNA"/>
</dbReference>
<dbReference type="GO" id="GO:0006511">
    <property type="term" value="P:ubiquitin-dependent protein catabolic process"/>
    <property type="evidence" value="ECO:0007669"/>
    <property type="project" value="InterPro"/>
</dbReference>
<dbReference type="GO" id="GO:0034450">
    <property type="term" value="F:ubiquitin-ubiquitin ligase activity"/>
    <property type="evidence" value="ECO:0007669"/>
    <property type="project" value="InterPro"/>
</dbReference>
<evidence type="ECO:0000256" key="8">
    <source>
        <dbReference type="ARBA" id="ARBA00022679"/>
    </source>
</evidence>
<feature type="region of interest" description="Disordered" evidence="11">
    <location>
        <begin position="1"/>
        <end position="79"/>
    </location>
</feature>
<dbReference type="GO" id="GO:0036503">
    <property type="term" value="P:ERAD pathway"/>
    <property type="evidence" value="ECO:0007669"/>
    <property type="project" value="InterPro"/>
</dbReference>
<dbReference type="SUPFAM" id="SSF57850">
    <property type="entry name" value="RING/U-box"/>
    <property type="match status" value="1"/>
</dbReference>
<evidence type="ECO:0000313" key="13">
    <source>
        <dbReference type="EnsemblProtists" id="HpaP803226"/>
    </source>
</evidence>
<dbReference type="FunFam" id="3.30.40.10:FF:000055">
    <property type="entry name" value="Ubiquitin conjugation factor e4 a"/>
    <property type="match status" value="1"/>
</dbReference>
<dbReference type="Pfam" id="PF10408">
    <property type="entry name" value="Ufd2P_core"/>
    <property type="match status" value="1"/>
</dbReference>
<dbReference type="GO" id="GO:0005634">
    <property type="term" value="C:nucleus"/>
    <property type="evidence" value="ECO:0007669"/>
    <property type="project" value="UniProtKB-SubCell"/>
</dbReference>
<comment type="similarity">
    <text evidence="5">Belongs to the ubiquitin conjugation factor E4 family.</text>
</comment>
<dbReference type="InterPro" id="IPR013083">
    <property type="entry name" value="Znf_RING/FYVE/PHD"/>
</dbReference>
<dbReference type="AlphaFoldDB" id="M4BAB6"/>
<comment type="catalytic activity">
    <reaction evidence="1">
        <text>S-ubiquitinyl-[E2 ubiquitin-conjugating enzyme]-L-cysteine + [acceptor protein]-L-lysine = [E2 ubiquitin-conjugating enzyme]-L-cysteine + N(6)-ubiquitinyl-[acceptor protein]-L-lysine.</text>
        <dbReference type="EC" id="2.3.2.27"/>
    </reaction>
</comment>
<dbReference type="GO" id="GO:0000151">
    <property type="term" value="C:ubiquitin ligase complex"/>
    <property type="evidence" value="ECO:0007669"/>
    <property type="project" value="InterPro"/>
</dbReference>
<evidence type="ECO:0000256" key="3">
    <source>
        <dbReference type="ARBA" id="ARBA00004496"/>
    </source>
</evidence>
<keyword evidence="14" id="KW-1185">Reference proteome</keyword>
<keyword evidence="9" id="KW-0833">Ubl conjugation pathway</keyword>
<keyword evidence="8" id="KW-0808">Transferase</keyword>
<evidence type="ECO:0000256" key="2">
    <source>
        <dbReference type="ARBA" id="ARBA00004123"/>
    </source>
</evidence>
<dbReference type="Pfam" id="PF04564">
    <property type="entry name" value="U-box"/>
    <property type="match status" value="1"/>
</dbReference>
<dbReference type="EC" id="2.3.2.27" evidence="6"/>
<protein>
    <recommendedName>
        <fullName evidence="6">RING-type E3 ubiquitin transferase</fullName>
        <ecNumber evidence="6">2.3.2.27</ecNumber>
    </recommendedName>
</protein>
<evidence type="ECO:0000256" key="11">
    <source>
        <dbReference type="SAM" id="MobiDB-lite"/>
    </source>
</evidence>
<dbReference type="PANTHER" id="PTHR13931:SF2">
    <property type="entry name" value="UBIQUITIN CONJUGATION FACTOR E4 B"/>
    <property type="match status" value="1"/>
</dbReference>
<evidence type="ECO:0000256" key="10">
    <source>
        <dbReference type="ARBA" id="ARBA00023242"/>
    </source>
</evidence>
<sequence>MSGWVSAWLQNKGEGDHESKSESDASRGSTTALGAEGAAPVSADEIRRKRLERLQEQQHVTPPCISSNENTTKKTQDTDMSVSANQTTALTPPAIKAETSDTVSSAMPATCKRSIENPDVNITGLKCNVCISDCGAANAVDRQRARRLRKAASADEIRRKRLERLQEQQHVTPPCISSNENTTKKTQDTDMSVSANQTTALTPPAIKAETSDTVSSVRKKGTSPDVYVNNVLQRVLRVTLSSARSSSDLLLLEVYMATNEAQPNELLSPANVSEVLYARVIRNPADLPGGSQHPLAAVAYLEQVFYRCRDEMQKLQSSFVRLPAEIKEQTLECLQSIRDMCVNYSATALTDPEIFPFEAGTINVDALEKTVRTQANAETPDFIDGVVAQLEASNATLAVFAPIFQKLLSELFLIAPPSLMSNFYSNMYTLTVLCRNKALALVFTQIPGFLLTPGLPMTGRRLQDATALGLLLRFSCNQDPAVTQMFTNITKRTKNDVDSSILTIRNKLDSVQTSVTDVVTLLLKAGALSRERVLTWLEQAMQANAERAKENPDVNITATNGMFVNLTMVLLKLCGPFMAPKSKKVQFIKTEFLATQNPLFPADETRLVGSGSPDADMAEDDRQVMNASDFHFVTRCYFITVRAMHLGPVGMVGQYMRLLRQLSYFQSRMGDQNADPRLRAHFDQMATTKMIMDAELLHPEFLHEMIRFSLLTCAVVNSICTGLDMYDERPMLDLPLPTPDTDANVVLKHIPEHLVDDLCTTLKFVARIEPKALNTFELEELLRMIIIFLSSPAYVHSPHLRAKMSEVLFHIFLPSDESDERETAGTAFGTELLMTDVLAQRHLAPCLLALYGDVEHTGFYEKLEHRYNIACLLKYMWKLNGHKPAFLLIAKDKDNFMKFAHGLMNHINSLVTDALVALPEIKMLQEEMNDTTRWMSLDETVREQKQSLLSDKERTVTSSLQLANETIHMMSYLTSEIQEPFVEMPELEDRLVSMLNSVIVKLAGPRGVELKVNNPEQYKFRPKVMLKEIVETLLHFAHYPSFLEAVATNGFYDGRVFRKCAQIVARTQLLDPSDIQKFETFVEDIGRAAEGAAIREEALGDIPEEFLDPLVCTLMKDPVLLPSGYTMDRSCISQHLLNDQSDPFTRVPLTASQLQPNTDLKIKIEQWILEQQQSADS</sequence>
<evidence type="ECO:0000256" key="7">
    <source>
        <dbReference type="ARBA" id="ARBA00022490"/>
    </source>
</evidence>
<dbReference type="CDD" id="cd16658">
    <property type="entry name" value="RING-Ubox_UBE4B"/>
    <property type="match status" value="1"/>
</dbReference>
<dbReference type="GO" id="GO:0005737">
    <property type="term" value="C:cytoplasm"/>
    <property type="evidence" value="ECO:0007669"/>
    <property type="project" value="UniProtKB-SubCell"/>
</dbReference>